<evidence type="ECO:0000313" key="2">
    <source>
        <dbReference type="EMBL" id="KAL3284734.1"/>
    </source>
</evidence>
<evidence type="ECO:0000259" key="1">
    <source>
        <dbReference type="Pfam" id="PF10441"/>
    </source>
</evidence>
<dbReference type="PANTHER" id="PTHR15682">
    <property type="entry name" value="UNHEALTHY RIBOSOME BIOGENESIS PROTEIN 2 HOMOLOG"/>
    <property type="match status" value="1"/>
</dbReference>
<dbReference type="InterPro" id="IPR052609">
    <property type="entry name" value="Ribosome_Biogenesis_Reg"/>
</dbReference>
<comment type="caution">
    <text evidence="2">The sequence shown here is derived from an EMBL/GenBank/DDBJ whole genome shotgun (WGS) entry which is preliminary data.</text>
</comment>
<dbReference type="Proteomes" id="UP001516400">
    <property type="component" value="Unassembled WGS sequence"/>
</dbReference>
<protein>
    <recommendedName>
        <fullName evidence="1">Nucleolar 27S pre-rRNA processing Urb2/Npa2 C-terminal domain-containing protein</fullName>
    </recommendedName>
</protein>
<name>A0ABD2P1B6_9CUCU</name>
<dbReference type="InterPro" id="IPR018849">
    <property type="entry name" value="Urb2/Npa2_C"/>
</dbReference>
<accession>A0ABD2P1B6</accession>
<keyword evidence="3" id="KW-1185">Reference proteome</keyword>
<feature type="domain" description="Nucleolar 27S pre-rRNA processing Urb2/Npa2 C-terminal" evidence="1">
    <location>
        <begin position="779"/>
        <end position="962"/>
    </location>
</feature>
<evidence type="ECO:0000313" key="3">
    <source>
        <dbReference type="Proteomes" id="UP001516400"/>
    </source>
</evidence>
<organism evidence="2 3">
    <name type="scientific">Cryptolaemus montrouzieri</name>
    <dbReference type="NCBI Taxonomy" id="559131"/>
    <lineage>
        <taxon>Eukaryota</taxon>
        <taxon>Metazoa</taxon>
        <taxon>Ecdysozoa</taxon>
        <taxon>Arthropoda</taxon>
        <taxon>Hexapoda</taxon>
        <taxon>Insecta</taxon>
        <taxon>Pterygota</taxon>
        <taxon>Neoptera</taxon>
        <taxon>Endopterygota</taxon>
        <taxon>Coleoptera</taxon>
        <taxon>Polyphaga</taxon>
        <taxon>Cucujiformia</taxon>
        <taxon>Coccinelloidea</taxon>
        <taxon>Coccinellidae</taxon>
        <taxon>Scymninae</taxon>
        <taxon>Scymnini</taxon>
        <taxon>Cryptolaemus</taxon>
    </lineage>
</organism>
<sequence>MDGTFLNVYSENDPSIVNNISTHSFLEGKISEPPAKKVKTGHCELVSLLEEHKKNDCDSTNIFRQLLNEYNFSNNANISYEKVDILFQEFTSLCKNDVLNEEVRLFMENDMSKLFGHRSVVQYFKHNLESYCSIIALLMVKCDLDALLVFLQNENTFSKKIVTENEFYKYFLDINLPVFVSIVEKYNDPRLFNEVCEVFKSECVVQMASWQVMNLFKTFIFHLESAVGNFGGSYEESQNNFIELLCKLSSWLLRSIRMAENTVTTMVTQNFNDGMKQLKDILNKLGEALLKQEHNQTLVAAFLNLSYDWSEMYMIFHYYRGIEENSLNMHHLDYIHSFLSTEQWALLSQRITNFGESNCKTFMLKLFVQKLRTMRLFGKQMNEEIRRETIEYISYNIENNCEYIISEKFIDEHLIHELDFDLVILMAERSFKTRSSSLLPKIFSNIDKTYFFIHNEDAKEYFITLKNIYEQNLWEADEYLRSVDKIQTYLNWLKRLPIPYLSPNIQSMILLYIIIGVLQSGEVSLRYFIPGINYLLDHSDHSDNLEFSIFVLNNLLKVWKSKISKEFHVLCTEVKDLILNKHLEIVTSTKADLSIIQSYVVCLKYYMGICDDKYVSKLVDLLESFLTAILSSETHILPKGSISLFATVLNNKEALKMPSDLPLRIWKFCKTKEVSPKDVEEFSQVICSVYEHIPNEEFENIVEDLWIMIEEPIQKEDFSLMSKQLGIWSYILTSSFNPVKVKIWHKALEKLLFNLSLLKNRMQFSQQVFDEIMDFEIAVIRHNQLSISSTIMGIFLMSPVIVLQKSDSFYDKFHKCSDYIECLLKYRNSLIMDRLPTFLRLFRLLLSNLCEECKRKDQNIREINKLAECAHQLEKLTRHLVLFKKHIARIAPHLIADILHQYEGTNLYPKVKIHLNNCIYSLISQCDHHAVSYLRRVLSSASTEMFKIMLDNYRKFYRFTGKV</sequence>
<dbReference type="Pfam" id="PF10441">
    <property type="entry name" value="Urb2"/>
    <property type="match status" value="1"/>
</dbReference>
<dbReference type="PANTHER" id="PTHR15682:SF2">
    <property type="entry name" value="UNHEALTHY RIBOSOME BIOGENESIS PROTEIN 2 HOMOLOG"/>
    <property type="match status" value="1"/>
</dbReference>
<gene>
    <name evidence="2" type="ORF">HHI36_018879</name>
</gene>
<proteinExistence type="predicted"/>
<dbReference type="EMBL" id="JABFTP020000165">
    <property type="protein sequence ID" value="KAL3284734.1"/>
    <property type="molecule type" value="Genomic_DNA"/>
</dbReference>
<dbReference type="AlphaFoldDB" id="A0ABD2P1B6"/>
<reference evidence="2 3" key="1">
    <citation type="journal article" date="2021" name="BMC Biol.">
        <title>Horizontally acquired antibacterial genes associated with adaptive radiation of ladybird beetles.</title>
        <authorList>
            <person name="Li H.S."/>
            <person name="Tang X.F."/>
            <person name="Huang Y.H."/>
            <person name="Xu Z.Y."/>
            <person name="Chen M.L."/>
            <person name="Du X.Y."/>
            <person name="Qiu B.Y."/>
            <person name="Chen P.T."/>
            <person name="Zhang W."/>
            <person name="Slipinski A."/>
            <person name="Escalona H.E."/>
            <person name="Waterhouse R.M."/>
            <person name="Zwick A."/>
            <person name="Pang H."/>
        </authorList>
    </citation>
    <scope>NUCLEOTIDE SEQUENCE [LARGE SCALE GENOMIC DNA]</scope>
    <source>
        <strain evidence="2">SYSU2018</strain>
    </source>
</reference>